<dbReference type="AlphaFoldDB" id="A0A0E9TQR8"/>
<proteinExistence type="predicted"/>
<accession>A0A0E9TQR8</accession>
<sequence length="29" mass="3357">MCMTDCKEQWKKTLSQVLADKLDARTPTD</sequence>
<reference evidence="1" key="2">
    <citation type="journal article" date="2015" name="Fish Shellfish Immunol.">
        <title>Early steps in the European eel (Anguilla anguilla)-Vibrio vulnificus interaction in the gills: Role of the RtxA13 toxin.</title>
        <authorList>
            <person name="Callol A."/>
            <person name="Pajuelo D."/>
            <person name="Ebbesson L."/>
            <person name="Teles M."/>
            <person name="MacKenzie S."/>
            <person name="Amaro C."/>
        </authorList>
    </citation>
    <scope>NUCLEOTIDE SEQUENCE</scope>
</reference>
<reference evidence="1" key="1">
    <citation type="submission" date="2014-11" db="EMBL/GenBank/DDBJ databases">
        <authorList>
            <person name="Amaro Gonzalez C."/>
        </authorList>
    </citation>
    <scope>NUCLEOTIDE SEQUENCE</scope>
</reference>
<name>A0A0E9TQR8_ANGAN</name>
<evidence type="ECO:0000313" key="1">
    <source>
        <dbReference type="EMBL" id="JAH55777.1"/>
    </source>
</evidence>
<organism evidence="1">
    <name type="scientific">Anguilla anguilla</name>
    <name type="common">European freshwater eel</name>
    <name type="synonym">Muraena anguilla</name>
    <dbReference type="NCBI Taxonomy" id="7936"/>
    <lineage>
        <taxon>Eukaryota</taxon>
        <taxon>Metazoa</taxon>
        <taxon>Chordata</taxon>
        <taxon>Craniata</taxon>
        <taxon>Vertebrata</taxon>
        <taxon>Euteleostomi</taxon>
        <taxon>Actinopterygii</taxon>
        <taxon>Neopterygii</taxon>
        <taxon>Teleostei</taxon>
        <taxon>Anguilliformes</taxon>
        <taxon>Anguillidae</taxon>
        <taxon>Anguilla</taxon>
    </lineage>
</organism>
<dbReference type="EMBL" id="GBXM01052800">
    <property type="protein sequence ID" value="JAH55777.1"/>
    <property type="molecule type" value="Transcribed_RNA"/>
</dbReference>
<protein>
    <submittedName>
        <fullName evidence="1">Uncharacterized protein</fullName>
    </submittedName>
</protein>